<feature type="non-terminal residue" evidence="2">
    <location>
        <position position="127"/>
    </location>
</feature>
<feature type="domain" description="Metallo-beta-lactamase" evidence="1">
    <location>
        <begin position="30"/>
        <end position="116"/>
    </location>
</feature>
<dbReference type="InterPro" id="IPR036866">
    <property type="entry name" value="RibonucZ/Hydroxyglut_hydro"/>
</dbReference>
<organism evidence="2">
    <name type="scientific">marine metagenome</name>
    <dbReference type="NCBI Taxonomy" id="408172"/>
    <lineage>
        <taxon>unclassified sequences</taxon>
        <taxon>metagenomes</taxon>
        <taxon>ecological metagenomes</taxon>
    </lineage>
</organism>
<reference evidence="2" key="1">
    <citation type="submission" date="2018-05" db="EMBL/GenBank/DDBJ databases">
        <authorList>
            <person name="Lanie J.A."/>
            <person name="Ng W.-L."/>
            <person name="Kazmierczak K.M."/>
            <person name="Andrzejewski T.M."/>
            <person name="Davidsen T.M."/>
            <person name="Wayne K.J."/>
            <person name="Tettelin H."/>
            <person name="Glass J.I."/>
            <person name="Rusch D."/>
            <person name="Podicherti R."/>
            <person name="Tsui H.-C.T."/>
            <person name="Winkler M.E."/>
        </authorList>
    </citation>
    <scope>NUCLEOTIDE SEQUENCE</scope>
</reference>
<dbReference type="SUPFAM" id="SSF56281">
    <property type="entry name" value="Metallo-hydrolase/oxidoreductase"/>
    <property type="match status" value="1"/>
</dbReference>
<dbReference type="EMBL" id="UINC01130685">
    <property type="protein sequence ID" value="SVD11903.1"/>
    <property type="molecule type" value="Genomic_DNA"/>
</dbReference>
<accession>A0A382SQ26</accession>
<dbReference type="PANTHER" id="PTHR47619:SF1">
    <property type="entry name" value="EXODEOXYRIBONUCLEASE WALJ"/>
    <property type="match status" value="1"/>
</dbReference>
<proteinExistence type="predicted"/>
<gene>
    <name evidence="2" type="ORF">METZ01_LOCUS364757</name>
</gene>
<name>A0A382SQ26_9ZZZZ</name>
<dbReference type="AlphaFoldDB" id="A0A382SQ26"/>
<protein>
    <recommendedName>
        <fullName evidence="1">Metallo-beta-lactamase domain-containing protein</fullName>
    </recommendedName>
</protein>
<dbReference type="PANTHER" id="PTHR47619">
    <property type="entry name" value="METALLO-HYDROLASE YYCJ-RELATED"/>
    <property type="match status" value="1"/>
</dbReference>
<dbReference type="Pfam" id="PF00753">
    <property type="entry name" value="Lactamase_B"/>
    <property type="match status" value="1"/>
</dbReference>
<dbReference type="InterPro" id="IPR052533">
    <property type="entry name" value="WalJ/YycJ-like"/>
</dbReference>
<sequence>VNEINLCLFPPRRTLPPVEEVRFTIFGSGSGGNAAYLETPGARVLVDCGFSARRIRNSLLTLDRTPERLDGILITHEHTDHIQGMRVLNAKLGIPIYCNRHTADEIRRIHKCAFEFRIFETGHPFEV</sequence>
<feature type="non-terminal residue" evidence="2">
    <location>
        <position position="1"/>
    </location>
</feature>
<evidence type="ECO:0000313" key="2">
    <source>
        <dbReference type="EMBL" id="SVD11903.1"/>
    </source>
</evidence>
<dbReference type="Gene3D" id="3.60.15.10">
    <property type="entry name" value="Ribonuclease Z/Hydroxyacylglutathione hydrolase-like"/>
    <property type="match status" value="1"/>
</dbReference>
<dbReference type="InterPro" id="IPR001279">
    <property type="entry name" value="Metallo-B-lactamas"/>
</dbReference>
<evidence type="ECO:0000259" key="1">
    <source>
        <dbReference type="Pfam" id="PF00753"/>
    </source>
</evidence>